<proteinExistence type="predicted"/>
<feature type="domain" description="YSIRK Gram-positive signal peptide" evidence="4">
    <location>
        <begin position="10"/>
        <end position="32"/>
    </location>
</feature>
<dbReference type="InterPro" id="IPR059115">
    <property type="entry name" value="Rib"/>
</dbReference>
<reference evidence="6 7" key="1">
    <citation type="submission" date="2018-09" db="EMBL/GenBank/DDBJ databases">
        <authorList>
            <person name="Handem S."/>
        </authorList>
    </citation>
    <scope>NUCLEOTIDE SEQUENCE [LARGE SCALE GENOMIC DNA]</scope>
    <source>
        <strain evidence="6 7">Spain2270</strain>
    </source>
</reference>
<evidence type="ECO:0000259" key="4">
    <source>
        <dbReference type="Pfam" id="PF04650"/>
    </source>
</evidence>
<dbReference type="InterPro" id="IPR005877">
    <property type="entry name" value="YSIRK_signal_dom"/>
</dbReference>
<keyword evidence="7" id="KW-1185">Reference proteome</keyword>
<evidence type="ECO:0000256" key="3">
    <source>
        <dbReference type="SAM" id="SignalP"/>
    </source>
</evidence>
<dbReference type="EMBL" id="RAHZ01000035">
    <property type="protein sequence ID" value="RJY11051.1"/>
    <property type="molecule type" value="Genomic_DNA"/>
</dbReference>
<feature type="non-terminal residue" evidence="6">
    <location>
        <position position="1930"/>
    </location>
</feature>
<evidence type="ECO:0000313" key="6">
    <source>
        <dbReference type="EMBL" id="RJY11051.1"/>
    </source>
</evidence>
<feature type="chain" id="PRO_5047113826" evidence="3">
    <location>
        <begin position="44"/>
        <end position="1930"/>
    </location>
</feature>
<feature type="region of interest" description="Disordered" evidence="2">
    <location>
        <begin position="51"/>
        <end position="177"/>
    </location>
</feature>
<gene>
    <name evidence="6" type="ORF">D6867_06675</name>
</gene>
<protein>
    <submittedName>
        <fullName evidence="6">YSIRK-type signal peptide-containing protein</fullName>
    </submittedName>
</protein>
<feature type="domain" description="Rib" evidence="5">
    <location>
        <begin position="1855"/>
        <end position="1924"/>
    </location>
</feature>
<keyword evidence="1 3" id="KW-0732">Signal</keyword>
<accession>A0ABX9PBG7</accession>
<feature type="compositionally biased region" description="Basic and acidic residues" evidence="2">
    <location>
        <begin position="135"/>
        <end position="149"/>
    </location>
</feature>
<dbReference type="Pfam" id="PF08428">
    <property type="entry name" value="Rib"/>
    <property type="match status" value="1"/>
</dbReference>
<dbReference type="RefSeq" id="WP_120007898.1">
    <property type="nucleotide sequence ID" value="NZ_RAHZ01000035.1"/>
</dbReference>
<comment type="caution">
    <text evidence="6">The sequence shown here is derived from an EMBL/GenBank/DDBJ whole genome shotgun (WGS) entry which is preliminary data.</text>
</comment>
<evidence type="ECO:0000259" key="5">
    <source>
        <dbReference type="Pfam" id="PF08428"/>
    </source>
</evidence>
<evidence type="ECO:0000256" key="2">
    <source>
        <dbReference type="SAM" id="MobiDB-lite"/>
    </source>
</evidence>
<sequence length="1930" mass="206466">MFYKGNEDREKQLRFSIRKVSFGAASVAVAALYLFMGSGAVSAAEAQTIQSNEEVAADKDSETEKKSEDPQLTYAAPAAKKQGSATNTEAGDEGKQESHPETKEEEANSSERSETTTKTQSDEDSVSGDSSSPKSTEDSEGTRSEEASNKPKVRKRRDISATPGADVATDDPSANQTYIAPSADASVEELVEKLKTLPNVIENNNKINGVQMKKLGDAKGIALGEVRELDEFGGWKAVTTDGQVGKFAIARKTAKGVFPAYTININRTNDAWLREQVLDWNSEYTLLLSKVVTKASRDTDVPYDGQPYKGNNESGKTTARTAKGFDGIEKTFKVYSSAEGSEVRVDFKTGYTGDVEGSKAEYKVEVYTDNSTNPIYTTTFRPDKNITDKERTVIAAKDGTKITEKINVSSNTKEEIEGKMALDANRPNGTVGRFTSKLIELPKGVTSYKVRLSLANKRYGGMSYNSSYLQYSLPITGLDFNITQDTKHIAKSLLQQAYNKLLEDQQKDEHRKTKDSVRAYRERLAKIKELLDSNELKNNSEYLSVLESAVYSRDNLIAQNFEAKTVKQVKDSQVLIDLSTHPEKVITYKENSVEKALPDYLVASWKNTPDFTTVGPHTGIVAISEKGDAGAQNQEIAEVMVSITIYPKAEAGQAKFVNVLTENNRLLDGDNPENYVKFVNGNQTVAKPADMTVTWHKKPDTTTANVDQEGIVKVSYSATDENGALSTQSYFVTVKVPVYPPAQLKNNVGSYNNKQGTLSNGTNPEDYIEFKDGNQTVAKPAGVTVRWQGSTAPGIGTASAQNRGIIEVVYPSGDSQNPTVKTLEVALPTYHSVVKKSEYTRDITQSFDSNQASNYVTTTPNAPTRTEYFWKTDETRNKEYGSATWGNISGDWLGKKTNKVKVYYPNANGGNPKSENLAEETTEITFITKPAKPSIATNLTGKAGTRTHVSVTNATPGTTLYLYNGTTQLGSVEVPKNGAYSKLVTAELTPTADIPASTNLTVKSVYMPNDDSQRVESDSSDPVSSTQVTVSAKGTIQTLAGSGNITELSNLNQATLSKLLTLSDGSAVDSATAARWESGQNIAKGEAGTRTEKLFVRLPGHTKEQEVTLTIKTLAQPTAKPVLKAPDEVITNESLSHFVTDEGAASLAWEGNPAVVTAGRNIPRIKVTYPAAGVDGIAFSDVTTQYVIPTIYGVKSKSTDTYTNTQNQAFDTNAANYVEQSTATALPAGMTYGWEDGEPSAGTVGEFTRTVISTFGNGNSVPAELRGRTVKTVIRFAVKPTTPVATANEDGSVGISIPDGATRLDVTYTPTNGAAETTTSITKNGLSWVAQGLTVTPSQDGSRLILSADDLKDGTELKGVAVATGAAGDLTSADSNTVRVKAPQLSSPVITQEADYSIQIALDEKATHAEVSYTDVGNTMRKLTFDKRGDEWIRTDNVHIGSVVTTGNNIVMAVNTAKSGTLVSASQKTELSDFSVAATHKAIGLLNNPVLIPNDDTSVTIEAPQDATSLSVTYTPANGQEKTVTISKTNSGWISPDGFEVKNGNPTLMGGTAQAGRTVKVKALGDSSESKEVSAVVKTAQPSEIQAEVKQNGDFVLTLPTDADQLTLHIPTSDTVVEDTVLSKANNWELPAGSLFRRVGNTVVIPANLVKGSNQVTYVATAGSGAAKSEDRAGSMIVPTHTAPTVADIIVAANGAPTANQVNQAVTADNKQTATAQNLPTVLAGQSQKISATVTYQDNSQEIVDVTVKAKYATPAQVTGSQKDNGDLVFTLPQDADDVTINYEANDGSKQTAKLHKEGNAWTVVSGNLTVDGSSATLANGVYTSPQAIELIATAGEGDQQSEQAQNGFRPTEHTVTSQTISKVKGQTPTNDELLNAITADKKQSAVLKDGTQYPTTVGNHTITVTVTYADGTTEDIPVTYKVTADKKAL</sequence>
<feature type="compositionally biased region" description="Basic and acidic residues" evidence="2">
    <location>
        <begin position="92"/>
        <end position="115"/>
    </location>
</feature>
<dbReference type="Proteomes" id="UP000285038">
    <property type="component" value="Unassembled WGS sequence"/>
</dbReference>
<evidence type="ECO:0000313" key="7">
    <source>
        <dbReference type="Proteomes" id="UP000285038"/>
    </source>
</evidence>
<feature type="signal peptide" evidence="3">
    <location>
        <begin position="1"/>
        <end position="43"/>
    </location>
</feature>
<organism evidence="6 7">
    <name type="scientific">Streptococcus pseudopneumoniae</name>
    <dbReference type="NCBI Taxonomy" id="257758"/>
    <lineage>
        <taxon>Bacteria</taxon>
        <taxon>Bacillati</taxon>
        <taxon>Bacillota</taxon>
        <taxon>Bacilli</taxon>
        <taxon>Lactobacillales</taxon>
        <taxon>Streptococcaceae</taxon>
        <taxon>Streptococcus</taxon>
    </lineage>
</organism>
<dbReference type="Pfam" id="PF04650">
    <property type="entry name" value="YSIRK_signal"/>
    <property type="match status" value="1"/>
</dbReference>
<evidence type="ECO:0000256" key="1">
    <source>
        <dbReference type="ARBA" id="ARBA00022729"/>
    </source>
</evidence>
<feature type="compositionally biased region" description="Basic and acidic residues" evidence="2">
    <location>
        <begin position="56"/>
        <end position="69"/>
    </location>
</feature>
<name>A0ABX9PBG7_9STRE</name>
<dbReference type="NCBIfam" id="TIGR01168">
    <property type="entry name" value="YSIRK_signal"/>
    <property type="match status" value="1"/>
</dbReference>